<accession>A0A397UNZ5</accession>
<dbReference type="EMBL" id="QKWP01001417">
    <property type="protein sequence ID" value="RIB09103.1"/>
    <property type="molecule type" value="Genomic_DNA"/>
</dbReference>
<name>A0A397UNZ5_9GLOM</name>
<dbReference type="CDD" id="cd18186">
    <property type="entry name" value="BTB_POZ_ZBTB_KLHL-like"/>
    <property type="match status" value="1"/>
</dbReference>
<sequence>MEPTESSSEEFLSTLSNDLSWLLENAENCDVVLHVGQEPNVRKFHAHIAILRARSNYFKRALAKQWAKEEDGLTIFQKPNIYPEVFEEILKYMYKGKIELGGQDGQNLLNLLTAGDELMLDEFCNYIQNFLIQQKFEWLEENLVEVLRITGNCSSCTALREYCLELIAEKPASIFRSEGFPSSDKDLLLSLLKRDDLEMNEVEIWNYVVKWGIANTPNLYETDITHWTNEDFEALSSTLHQCIPLIRFFDISSADYYDSVRPYDKILPIDLNEDILKYHLKPGSIPRSIVLPPRDQGMNLDSLIIKPIHARLICGWIDGKNILGPTYVKAAYDFKLLVRGTIDGFDATTFHSRCDRKGPTVVVLKLEGVDEILGGYNAAYWRTGAVYIQSDKSFIFSLGDGKNLQEVKLSRVRDSATSMYGHTSYGPHFGTADLRMYSPFNNKENCSCQQASYFRTVTEHVRFAVEEYEVFQVVPK</sequence>
<dbReference type="Proteomes" id="UP000266673">
    <property type="component" value="Unassembled WGS sequence"/>
</dbReference>
<evidence type="ECO:0000313" key="4">
    <source>
        <dbReference type="Proteomes" id="UP000266673"/>
    </source>
</evidence>
<dbReference type="PROSITE" id="PS50097">
    <property type="entry name" value="BTB"/>
    <property type="match status" value="1"/>
</dbReference>
<dbReference type="PROSITE" id="PS51886">
    <property type="entry name" value="TLDC"/>
    <property type="match status" value="1"/>
</dbReference>
<dbReference type="PANTHER" id="PTHR24410:SF23">
    <property type="entry name" value="BTB DOMAIN-CONTAINING PROTEIN-RELATED"/>
    <property type="match status" value="1"/>
</dbReference>
<dbReference type="Gene3D" id="3.30.710.10">
    <property type="entry name" value="Potassium Channel Kv1.1, Chain A"/>
    <property type="match status" value="1"/>
</dbReference>
<keyword evidence="4" id="KW-1185">Reference proteome</keyword>
<evidence type="ECO:0000313" key="3">
    <source>
        <dbReference type="EMBL" id="RIB09103.1"/>
    </source>
</evidence>
<dbReference type="InterPro" id="IPR051481">
    <property type="entry name" value="BTB-POZ/Galectin-3-binding"/>
</dbReference>
<dbReference type="InterPro" id="IPR011333">
    <property type="entry name" value="SKP1/BTB/POZ_sf"/>
</dbReference>
<dbReference type="Pfam" id="PF07707">
    <property type="entry name" value="BACK"/>
    <property type="match status" value="1"/>
</dbReference>
<reference evidence="3 4" key="1">
    <citation type="submission" date="2018-06" db="EMBL/GenBank/DDBJ databases">
        <title>Comparative genomics reveals the genomic features of Rhizophagus irregularis, R. cerebriforme, R. diaphanum and Gigaspora rosea, and their symbiotic lifestyle signature.</title>
        <authorList>
            <person name="Morin E."/>
            <person name="San Clemente H."/>
            <person name="Chen E.C.H."/>
            <person name="De La Providencia I."/>
            <person name="Hainaut M."/>
            <person name="Kuo A."/>
            <person name="Kohler A."/>
            <person name="Murat C."/>
            <person name="Tang N."/>
            <person name="Roy S."/>
            <person name="Loubradou J."/>
            <person name="Henrissat B."/>
            <person name="Grigoriev I.V."/>
            <person name="Corradi N."/>
            <person name="Roux C."/>
            <person name="Martin F.M."/>
        </authorList>
    </citation>
    <scope>NUCLEOTIDE SEQUENCE [LARGE SCALE GENOMIC DNA]</scope>
    <source>
        <strain evidence="3 4">DAOM 194757</strain>
    </source>
</reference>
<feature type="domain" description="TLDc" evidence="2">
    <location>
        <begin position="303"/>
        <end position="474"/>
    </location>
</feature>
<evidence type="ECO:0008006" key="5">
    <source>
        <dbReference type="Google" id="ProtNLM"/>
    </source>
</evidence>
<evidence type="ECO:0000259" key="1">
    <source>
        <dbReference type="PROSITE" id="PS50097"/>
    </source>
</evidence>
<feature type="domain" description="BTB" evidence="1">
    <location>
        <begin position="29"/>
        <end position="102"/>
    </location>
</feature>
<protein>
    <recommendedName>
        <fullName evidence="5">BTB/POZ domain-containing protein</fullName>
    </recommendedName>
</protein>
<dbReference type="SUPFAM" id="SSF54695">
    <property type="entry name" value="POZ domain"/>
    <property type="match status" value="1"/>
</dbReference>
<dbReference type="Pfam" id="PF07534">
    <property type="entry name" value="TLD"/>
    <property type="match status" value="1"/>
</dbReference>
<dbReference type="Gene3D" id="1.25.40.420">
    <property type="match status" value="1"/>
</dbReference>
<gene>
    <name evidence="3" type="ORF">C2G38_2044609</name>
</gene>
<dbReference type="AlphaFoldDB" id="A0A397UNZ5"/>
<dbReference type="Pfam" id="PF00651">
    <property type="entry name" value="BTB"/>
    <property type="match status" value="1"/>
</dbReference>
<dbReference type="OrthoDB" id="298084at2759"/>
<dbReference type="SMART" id="SM00225">
    <property type="entry name" value="BTB"/>
    <property type="match status" value="1"/>
</dbReference>
<evidence type="ECO:0000259" key="2">
    <source>
        <dbReference type="PROSITE" id="PS51886"/>
    </source>
</evidence>
<comment type="caution">
    <text evidence="3">The sequence shown here is derived from an EMBL/GenBank/DDBJ whole genome shotgun (WGS) entry which is preliminary data.</text>
</comment>
<proteinExistence type="predicted"/>
<organism evidence="3 4">
    <name type="scientific">Gigaspora rosea</name>
    <dbReference type="NCBI Taxonomy" id="44941"/>
    <lineage>
        <taxon>Eukaryota</taxon>
        <taxon>Fungi</taxon>
        <taxon>Fungi incertae sedis</taxon>
        <taxon>Mucoromycota</taxon>
        <taxon>Glomeromycotina</taxon>
        <taxon>Glomeromycetes</taxon>
        <taxon>Diversisporales</taxon>
        <taxon>Gigasporaceae</taxon>
        <taxon>Gigaspora</taxon>
    </lineage>
</organism>
<dbReference type="InterPro" id="IPR006571">
    <property type="entry name" value="TLDc_dom"/>
</dbReference>
<dbReference type="InterPro" id="IPR000210">
    <property type="entry name" value="BTB/POZ_dom"/>
</dbReference>
<dbReference type="PANTHER" id="PTHR24410">
    <property type="entry name" value="HL07962P-RELATED"/>
    <property type="match status" value="1"/>
</dbReference>
<dbReference type="InterPro" id="IPR011705">
    <property type="entry name" value="BACK"/>
</dbReference>